<dbReference type="PANTHER" id="PTHR38429">
    <property type="entry name" value="SEPTATION PROTEIN SPOVG-RELATED"/>
    <property type="match status" value="1"/>
</dbReference>
<dbReference type="InterPro" id="IPR007170">
    <property type="entry name" value="SpoVG"/>
</dbReference>
<keyword evidence="3" id="KW-0131">Cell cycle</keyword>
<dbReference type="AlphaFoldDB" id="A0A6L6L5M3"/>
<organism evidence="5 6">
    <name type="scientific">Roseburia intestinalis</name>
    <dbReference type="NCBI Taxonomy" id="166486"/>
    <lineage>
        <taxon>Bacteria</taxon>
        <taxon>Bacillati</taxon>
        <taxon>Bacillota</taxon>
        <taxon>Clostridia</taxon>
        <taxon>Lachnospirales</taxon>
        <taxon>Lachnospiraceae</taxon>
        <taxon>Roseburia</taxon>
    </lineage>
</organism>
<dbReference type="PANTHER" id="PTHR38429:SF1">
    <property type="entry name" value="SEPTATION PROTEIN SPOVG-RELATED"/>
    <property type="match status" value="1"/>
</dbReference>
<evidence type="ECO:0000256" key="2">
    <source>
        <dbReference type="ARBA" id="ARBA00023210"/>
    </source>
</evidence>
<feature type="region of interest" description="Disordered" evidence="4">
    <location>
        <begin position="1"/>
        <end position="31"/>
    </location>
</feature>
<evidence type="ECO:0000256" key="3">
    <source>
        <dbReference type="ARBA" id="ARBA00023306"/>
    </source>
</evidence>
<dbReference type="GO" id="GO:0030435">
    <property type="term" value="P:sporulation resulting in formation of a cellular spore"/>
    <property type="evidence" value="ECO:0007669"/>
    <property type="project" value="InterPro"/>
</dbReference>
<dbReference type="GO" id="GO:0000917">
    <property type="term" value="P:division septum assembly"/>
    <property type="evidence" value="ECO:0007669"/>
    <property type="project" value="UniProtKB-KW"/>
</dbReference>
<dbReference type="InterPro" id="IPR036751">
    <property type="entry name" value="SpoVG_sf"/>
</dbReference>
<keyword evidence="1" id="KW-0132">Cell division</keyword>
<gene>
    <name evidence="5" type="ORF">GMD50_11725</name>
</gene>
<name>A0A6L6L5M3_9FIRM</name>
<feature type="compositionally biased region" description="Polar residues" evidence="4">
    <location>
        <begin position="1"/>
        <end position="11"/>
    </location>
</feature>
<keyword evidence="2" id="KW-0717">Septation</keyword>
<dbReference type="Proteomes" id="UP000478483">
    <property type="component" value="Unassembled WGS sequence"/>
</dbReference>
<evidence type="ECO:0000256" key="4">
    <source>
        <dbReference type="SAM" id="MobiDB-lite"/>
    </source>
</evidence>
<dbReference type="GeneID" id="75163033"/>
<dbReference type="RefSeq" id="WP_118265897.1">
    <property type="nucleotide sequence ID" value="NZ_CP097279.1"/>
</dbReference>
<dbReference type="SUPFAM" id="SSF160537">
    <property type="entry name" value="SpoVG-like"/>
    <property type="match status" value="1"/>
</dbReference>
<comment type="caution">
    <text evidence="5">The sequence shown here is derived from an EMBL/GenBank/DDBJ whole genome shotgun (WGS) entry which is preliminary data.</text>
</comment>
<accession>A0A6L6L5M3</accession>
<dbReference type="Gene3D" id="3.30.1120.40">
    <property type="entry name" value="Stage V sporulation protein G"/>
    <property type="match status" value="1"/>
</dbReference>
<evidence type="ECO:0000313" key="6">
    <source>
        <dbReference type="Proteomes" id="UP000478483"/>
    </source>
</evidence>
<dbReference type="EMBL" id="WNAJ01000013">
    <property type="protein sequence ID" value="MTR85710.1"/>
    <property type="molecule type" value="Genomic_DNA"/>
</dbReference>
<proteinExistence type="predicted"/>
<protein>
    <submittedName>
        <fullName evidence="5">SpoVG family protein</fullName>
    </submittedName>
</protein>
<evidence type="ECO:0000256" key="1">
    <source>
        <dbReference type="ARBA" id="ARBA00022618"/>
    </source>
</evidence>
<sequence>MPKAKTAQSRAETTEQHAPSGAGNKENTPLQFDVRIQSIRPGDSIKGTASVNINGAFAIRGVKIIEGSNGLFVSMPSYKAGNEYKDICFPITQECRKQLHEAVIGAYEQAISQGQDTVAKHHGMQAPEGQPMEMAGM</sequence>
<reference evidence="5 6" key="1">
    <citation type="journal article" date="2019" name="Nat. Med.">
        <title>A library of human gut bacterial isolates paired with longitudinal multiomics data enables mechanistic microbiome research.</title>
        <authorList>
            <person name="Poyet M."/>
            <person name="Groussin M."/>
            <person name="Gibbons S.M."/>
            <person name="Avila-Pacheco J."/>
            <person name="Jiang X."/>
            <person name="Kearney S.M."/>
            <person name="Perrotta A.R."/>
            <person name="Berdy B."/>
            <person name="Zhao S."/>
            <person name="Lieberman T.D."/>
            <person name="Swanson P.K."/>
            <person name="Smith M."/>
            <person name="Roesemann S."/>
            <person name="Alexander J.E."/>
            <person name="Rich S.A."/>
            <person name="Livny J."/>
            <person name="Vlamakis H."/>
            <person name="Clish C."/>
            <person name="Bullock K."/>
            <person name="Deik A."/>
            <person name="Scott J."/>
            <person name="Pierce K.A."/>
            <person name="Xavier R.J."/>
            <person name="Alm E.J."/>
        </authorList>
    </citation>
    <scope>NUCLEOTIDE SEQUENCE [LARGE SCALE GENOMIC DNA]</scope>
    <source>
        <strain evidence="5 6">BIOML-A1</strain>
    </source>
</reference>
<dbReference type="Pfam" id="PF04026">
    <property type="entry name" value="SpoVG"/>
    <property type="match status" value="1"/>
</dbReference>
<evidence type="ECO:0000313" key="5">
    <source>
        <dbReference type="EMBL" id="MTR85710.1"/>
    </source>
</evidence>